<feature type="repeat" description="PPR" evidence="6">
    <location>
        <begin position="155"/>
        <end position="189"/>
    </location>
</feature>
<dbReference type="GO" id="GO:0003723">
    <property type="term" value="F:RNA binding"/>
    <property type="evidence" value="ECO:0007669"/>
    <property type="project" value="InterPro"/>
</dbReference>
<evidence type="ECO:0000259" key="7">
    <source>
        <dbReference type="Pfam" id="PF14432"/>
    </source>
</evidence>
<dbReference type="Gene3D" id="1.25.40.10">
    <property type="entry name" value="Tetratricopeptide repeat domain"/>
    <property type="match status" value="3"/>
</dbReference>
<comment type="caution">
    <text evidence="8">The sequence shown here is derived from an EMBL/GenBank/DDBJ whole genome shotgun (WGS) entry which is preliminary data.</text>
</comment>
<dbReference type="PROSITE" id="PS51375">
    <property type="entry name" value="PPR"/>
    <property type="match status" value="5"/>
</dbReference>
<accession>A0AAE1ST31</accession>
<organism evidence="8 9">
    <name type="scientific">Anisodus tanguticus</name>
    <dbReference type="NCBI Taxonomy" id="243964"/>
    <lineage>
        <taxon>Eukaryota</taxon>
        <taxon>Viridiplantae</taxon>
        <taxon>Streptophyta</taxon>
        <taxon>Embryophyta</taxon>
        <taxon>Tracheophyta</taxon>
        <taxon>Spermatophyta</taxon>
        <taxon>Magnoliopsida</taxon>
        <taxon>eudicotyledons</taxon>
        <taxon>Gunneridae</taxon>
        <taxon>Pentapetalae</taxon>
        <taxon>asterids</taxon>
        <taxon>lamiids</taxon>
        <taxon>Solanales</taxon>
        <taxon>Solanaceae</taxon>
        <taxon>Solanoideae</taxon>
        <taxon>Hyoscyameae</taxon>
        <taxon>Anisodus</taxon>
    </lineage>
</organism>
<dbReference type="InterPro" id="IPR011990">
    <property type="entry name" value="TPR-like_helical_dom_sf"/>
</dbReference>
<dbReference type="InterPro" id="IPR032867">
    <property type="entry name" value="DYW_dom"/>
</dbReference>
<evidence type="ECO:0000256" key="5">
    <source>
        <dbReference type="ARBA" id="ARBA00023128"/>
    </source>
</evidence>
<dbReference type="FunFam" id="1.25.40.10:FF:000501">
    <property type="entry name" value="Putative pentatricopeptide repeat-containing protein mitochondrial"/>
    <property type="match status" value="1"/>
</dbReference>
<keyword evidence="4" id="KW-0809">Transit peptide</keyword>
<dbReference type="Pfam" id="PF20431">
    <property type="entry name" value="E_motif"/>
    <property type="match status" value="1"/>
</dbReference>
<evidence type="ECO:0000256" key="4">
    <source>
        <dbReference type="ARBA" id="ARBA00022946"/>
    </source>
</evidence>
<dbReference type="EMBL" id="JAVYJV010000003">
    <property type="protein sequence ID" value="KAK4374211.1"/>
    <property type="molecule type" value="Genomic_DNA"/>
</dbReference>
<keyword evidence="3" id="KW-0677">Repeat</keyword>
<evidence type="ECO:0000313" key="8">
    <source>
        <dbReference type="EMBL" id="KAK4374211.1"/>
    </source>
</evidence>
<dbReference type="Pfam" id="PF13041">
    <property type="entry name" value="PPR_2"/>
    <property type="match status" value="2"/>
</dbReference>
<dbReference type="PANTHER" id="PTHR47926:SF420">
    <property type="entry name" value="REPEAT-CONTAINING PROTEIN, PUTATIVE-RELATED"/>
    <property type="match status" value="1"/>
</dbReference>
<dbReference type="PANTHER" id="PTHR47926">
    <property type="entry name" value="PENTATRICOPEPTIDE REPEAT-CONTAINING PROTEIN"/>
    <property type="match status" value="1"/>
</dbReference>
<dbReference type="Proteomes" id="UP001291623">
    <property type="component" value="Unassembled WGS sequence"/>
</dbReference>
<keyword evidence="9" id="KW-1185">Reference proteome</keyword>
<dbReference type="FunFam" id="1.25.40.10:FF:000366">
    <property type="entry name" value="Pentatricopeptide (PPR) repeat-containing protein"/>
    <property type="match status" value="1"/>
</dbReference>
<feature type="repeat" description="PPR" evidence="6">
    <location>
        <begin position="304"/>
        <end position="338"/>
    </location>
</feature>
<dbReference type="GO" id="GO:0005739">
    <property type="term" value="C:mitochondrion"/>
    <property type="evidence" value="ECO:0007669"/>
    <property type="project" value="UniProtKB-SubCell"/>
</dbReference>
<name>A0AAE1ST31_9SOLA</name>
<evidence type="ECO:0000256" key="2">
    <source>
        <dbReference type="ARBA" id="ARBA00006643"/>
    </source>
</evidence>
<dbReference type="GO" id="GO:0008270">
    <property type="term" value="F:zinc ion binding"/>
    <property type="evidence" value="ECO:0007669"/>
    <property type="project" value="InterPro"/>
</dbReference>
<dbReference type="AlphaFoldDB" id="A0AAE1ST31"/>
<dbReference type="SUPFAM" id="SSF48452">
    <property type="entry name" value="TPR-like"/>
    <property type="match status" value="1"/>
</dbReference>
<evidence type="ECO:0000256" key="3">
    <source>
        <dbReference type="ARBA" id="ARBA00022737"/>
    </source>
</evidence>
<feature type="repeat" description="PPR" evidence="6">
    <location>
        <begin position="273"/>
        <end position="303"/>
    </location>
</feature>
<reference evidence="8" key="1">
    <citation type="submission" date="2023-12" db="EMBL/GenBank/DDBJ databases">
        <title>Genome assembly of Anisodus tanguticus.</title>
        <authorList>
            <person name="Wang Y.-J."/>
        </authorList>
    </citation>
    <scope>NUCLEOTIDE SEQUENCE</scope>
    <source>
        <strain evidence="8">KB-2021</strain>
        <tissue evidence="8">Leaf</tissue>
    </source>
</reference>
<dbReference type="GO" id="GO:0009451">
    <property type="term" value="P:RNA modification"/>
    <property type="evidence" value="ECO:0007669"/>
    <property type="project" value="InterPro"/>
</dbReference>
<evidence type="ECO:0000256" key="1">
    <source>
        <dbReference type="ARBA" id="ARBA00004173"/>
    </source>
</evidence>
<dbReference type="InterPro" id="IPR046848">
    <property type="entry name" value="E_motif"/>
</dbReference>
<comment type="subcellular location">
    <subcellularLocation>
        <location evidence="1">Mitochondrion</location>
    </subcellularLocation>
</comment>
<feature type="domain" description="DYW" evidence="7">
    <location>
        <begin position="518"/>
        <end position="600"/>
    </location>
</feature>
<evidence type="ECO:0000313" key="9">
    <source>
        <dbReference type="Proteomes" id="UP001291623"/>
    </source>
</evidence>
<dbReference type="Pfam" id="PF14432">
    <property type="entry name" value="DYW_deaminase"/>
    <property type="match status" value="1"/>
</dbReference>
<proteinExistence type="inferred from homology"/>
<sequence>MKSVLRYKAKLTPVFKLVLSGQSPAIFALGHLLQHLCYFSGAAMQPQNERVPIKYNDLLNEFTTYCYTRDLPRAMNVLNSLQTHKIWVDAVTYSELIKCCLASGAVEQGKRVHQHVFSSGYEPKTFLVNTLINMYVKFNMLDEAKALFDRMPERNVVSWTTMIAAYSSAKMNNKALEFLIFMLRDGVTPNMFTYSSILRACDDLSNLRQLHCSIVKVGLDDGDEALALFIRMKRAGFSADQSTLTSVLRACTSLALLEVGRQVHVHILKFQRDLILNNALLDMYCKCGSFEDADKIFTQMVEKDVISWSTMIIGYAQNGFSRKALELFNDMKVSGIRPNYITVLGVLFACSHAGLVEDGQYYFHSMKKLFGVDPGREHYGCMVDLLGRSGKLDEAVKLIHEMECEPDAVTWRTLLGACRVHRNMDLAEYAAKQIIKLDPSDAGTYILLSHIYAHTQKWEDVVDLRTSMKKRGVKKEPGCSWKVNKHIHAFIMGDNSHPQIEEINKELNQIIWRLKEVGYVPDTNFVLQDIEGEQMEDSLLYHSEKIAVAFGVMSLSREKTIRIRKNLRICGDCHLFANLLAQIERRSIVIRDPIRKYWFHALSAHLAFALAAMSFEVGNHLPETPLKKFDACPGQELCATALNGPDSDLGAILEIVNLEAKLVISVKEGIDDSTSS</sequence>
<dbReference type="Pfam" id="PF01535">
    <property type="entry name" value="PPR"/>
    <property type="match status" value="1"/>
</dbReference>
<comment type="similarity">
    <text evidence="2">Belongs to the PPR family. PCMP-H subfamily.</text>
</comment>
<dbReference type="InterPro" id="IPR046960">
    <property type="entry name" value="PPR_At4g14850-like_plant"/>
</dbReference>
<evidence type="ECO:0000256" key="6">
    <source>
        <dbReference type="PROSITE-ProRule" id="PRU00708"/>
    </source>
</evidence>
<protein>
    <recommendedName>
        <fullName evidence="7">DYW domain-containing protein</fullName>
    </recommendedName>
</protein>
<keyword evidence="5" id="KW-0496">Mitochondrion</keyword>
<gene>
    <name evidence="8" type="ORF">RND71_004888</name>
</gene>
<dbReference type="FunFam" id="1.25.40.10:FF:000031">
    <property type="entry name" value="Pentatricopeptide repeat-containing protein mitochondrial"/>
    <property type="match status" value="1"/>
</dbReference>
<feature type="repeat" description="PPR" evidence="6">
    <location>
        <begin position="124"/>
        <end position="154"/>
    </location>
</feature>
<dbReference type="NCBIfam" id="TIGR00756">
    <property type="entry name" value="PPR"/>
    <property type="match status" value="4"/>
</dbReference>
<feature type="repeat" description="PPR" evidence="6">
    <location>
        <begin position="89"/>
        <end position="123"/>
    </location>
</feature>
<dbReference type="InterPro" id="IPR002885">
    <property type="entry name" value="PPR_rpt"/>
</dbReference>